<dbReference type="InterPro" id="IPR030987">
    <property type="entry name" value="AbiV"/>
</dbReference>
<protein>
    <submittedName>
        <fullName evidence="1">AbiV family abortive infection protein</fullName>
    </submittedName>
</protein>
<accession>A0ABT4S2V5</accession>
<dbReference type="NCBIfam" id="TIGR04498">
    <property type="entry name" value="AbiV_defense"/>
    <property type="match status" value="1"/>
</dbReference>
<dbReference type="Proteomes" id="UP001149142">
    <property type="component" value="Unassembled WGS sequence"/>
</dbReference>
<dbReference type="EMBL" id="JAPFGC010000002">
    <property type="protein sequence ID" value="MDA0178406.1"/>
    <property type="molecule type" value="Genomic_DNA"/>
</dbReference>
<name>A0ABT4S2V5_9FLAO</name>
<reference evidence="1" key="1">
    <citation type="submission" date="2022-11" db="EMBL/GenBank/DDBJ databases">
        <title>Refractory cell wall polysaccharides provide important carbon source for microbial heterotrophs in the hadal ocean.</title>
        <authorList>
            <person name="Zhu X."/>
        </authorList>
    </citation>
    <scope>NUCLEOTIDE SEQUENCE</scope>
    <source>
        <strain evidence="1">MTRN7</strain>
    </source>
</reference>
<organism evidence="1 2">
    <name type="scientific">Mesoflavibacter profundi</name>
    <dbReference type="NCBI Taxonomy" id="2708110"/>
    <lineage>
        <taxon>Bacteria</taxon>
        <taxon>Pseudomonadati</taxon>
        <taxon>Bacteroidota</taxon>
        <taxon>Flavobacteriia</taxon>
        <taxon>Flavobacteriales</taxon>
        <taxon>Flavobacteriaceae</taxon>
        <taxon>Mesoflavibacter</taxon>
    </lineage>
</organism>
<dbReference type="RefSeq" id="WP_270005767.1">
    <property type="nucleotide sequence ID" value="NZ_JAPFGC010000002.1"/>
</dbReference>
<sequence>MKQFLHLSPEETKGLDVLIYKNALQLKKDAMLIAASRKSYSSATSMLILSSEEAIKSVLVRLHAEHYNIYKLKEAGKFFKDHKIRHQIAQLIEMGSGLIESLKKYDEQQPTKLLNTKIKWLDGLVNGLIDLAHSAKPFLDSTERVKALQAFNDLKNKGFYVDYRDRQILPQNEVTESIYNRTLLITERVFKFNKIVRIIFHEKLENHMSLEEINKWKIILEDLIDNGMKEFSFKELNKSMSKV</sequence>
<comment type="caution">
    <text evidence="1">The sequence shown here is derived from an EMBL/GenBank/DDBJ whole genome shotgun (WGS) entry which is preliminary data.</text>
</comment>
<gene>
    <name evidence="1" type="ORF">OOZ35_12970</name>
</gene>
<dbReference type="Pfam" id="PF18728">
    <property type="entry name" value="HEPN_AbiV"/>
    <property type="match status" value="1"/>
</dbReference>
<evidence type="ECO:0000313" key="1">
    <source>
        <dbReference type="EMBL" id="MDA0178406.1"/>
    </source>
</evidence>
<keyword evidence="2" id="KW-1185">Reference proteome</keyword>
<proteinExistence type="predicted"/>
<evidence type="ECO:0000313" key="2">
    <source>
        <dbReference type="Proteomes" id="UP001149142"/>
    </source>
</evidence>